<keyword evidence="2" id="KW-1185">Reference proteome</keyword>
<accession>A0A1E1EYH8</accession>
<sequence length="103" mass="11549">MLALALPRNAQRIGRNDEEAIDIRKGCIERFGAIEIGRHRQNATFGEIGKLFRRTGCRNHIRLAAFQQTFDNPVAQMATGACDKKTALGIAHGTFLDFKSYRD</sequence>
<proteinExistence type="predicted"/>
<gene>
    <name evidence="1" type="ORF">SCLO_1002780</name>
</gene>
<dbReference type="Proteomes" id="UP000218272">
    <property type="component" value="Chromosome SCLO_1"/>
</dbReference>
<dbReference type="KEGG" id="sclo:SCLO_1002780"/>
<dbReference type="AlphaFoldDB" id="A0A1E1EYH8"/>
<name>A0A1E1EYH8_9SPHN</name>
<protein>
    <submittedName>
        <fullName evidence="1">Uncharacterized protein</fullName>
    </submittedName>
</protein>
<evidence type="ECO:0000313" key="2">
    <source>
        <dbReference type="Proteomes" id="UP000218272"/>
    </source>
</evidence>
<evidence type="ECO:0000313" key="1">
    <source>
        <dbReference type="EMBL" id="BAV63318.1"/>
    </source>
</evidence>
<reference evidence="1 2" key="1">
    <citation type="submission" date="2016-10" db="EMBL/GenBank/DDBJ databases">
        <title>Complete Genome Sequence of the Nonylphenol-Degrading Bacterium Sphingobium cloacae JCM 10874T.</title>
        <authorList>
            <person name="Ootsuka M."/>
            <person name="Nishizawa T."/>
            <person name="Ohta H."/>
        </authorList>
    </citation>
    <scope>NUCLEOTIDE SEQUENCE [LARGE SCALE GENOMIC DNA]</scope>
    <source>
        <strain evidence="1 2">JCM 10874</strain>
    </source>
</reference>
<organism evidence="1 2">
    <name type="scientific">Sphingobium cloacae</name>
    <dbReference type="NCBI Taxonomy" id="120107"/>
    <lineage>
        <taxon>Bacteria</taxon>
        <taxon>Pseudomonadati</taxon>
        <taxon>Pseudomonadota</taxon>
        <taxon>Alphaproteobacteria</taxon>
        <taxon>Sphingomonadales</taxon>
        <taxon>Sphingomonadaceae</taxon>
        <taxon>Sphingobium</taxon>
    </lineage>
</organism>
<dbReference type="EMBL" id="AP017655">
    <property type="protein sequence ID" value="BAV63318.1"/>
    <property type="molecule type" value="Genomic_DNA"/>
</dbReference>